<sequence>MPPTPKTLIDYDSTMLHAHAILGFAAATNKKSKLNTIFSKHTIDKLPFPTSVPLYGPPPTKISNPTKETLALIEALQGADTHAYFHASNHAAHTYNFCKFHGVSDDRLDDMYYGSLLHDIGKIFFKELVALPRKLTPDEFSELHQHTVVSFIILAACKYPNFVAWSGLFHHLSYDQSHGYPQIDANLIKTIEFISKEMSFPIPAENYLNFSSITREDWDALNILVLTDALDASIDPHRAYKSSLLLSNVAADFETSSDYGWKTMFNPSLKTTFMKYLEWLLPYTNEKA</sequence>
<dbReference type="PANTHER" id="PTHR43155">
    <property type="entry name" value="CYCLIC DI-GMP PHOSPHODIESTERASE PA4108-RELATED"/>
    <property type="match status" value="1"/>
</dbReference>
<organism evidence="2 3">
    <name type="scientific">Candidatus Dojkabacteria bacterium CG_4_10_14_0_2_um_filter_Dojkabacteria_WS6_41_15</name>
    <dbReference type="NCBI Taxonomy" id="2014249"/>
    <lineage>
        <taxon>Bacteria</taxon>
        <taxon>Candidatus Dojkabacteria</taxon>
    </lineage>
</organism>
<evidence type="ECO:0000313" key="3">
    <source>
        <dbReference type="Proteomes" id="UP000228952"/>
    </source>
</evidence>
<dbReference type="SUPFAM" id="SSF109604">
    <property type="entry name" value="HD-domain/PDEase-like"/>
    <property type="match status" value="1"/>
</dbReference>
<dbReference type="Pfam" id="PF01966">
    <property type="entry name" value="HD"/>
    <property type="match status" value="1"/>
</dbReference>
<dbReference type="EMBL" id="PFQB01000053">
    <property type="protein sequence ID" value="PJA14370.1"/>
    <property type="molecule type" value="Genomic_DNA"/>
</dbReference>
<protein>
    <recommendedName>
        <fullName evidence="1">HD domain-containing protein</fullName>
    </recommendedName>
</protein>
<dbReference type="Gene3D" id="1.10.3210.10">
    <property type="entry name" value="Hypothetical protein af1432"/>
    <property type="match status" value="1"/>
</dbReference>
<gene>
    <name evidence="2" type="ORF">COX64_02155</name>
</gene>
<dbReference type="Proteomes" id="UP000228952">
    <property type="component" value="Unassembled WGS sequence"/>
</dbReference>
<comment type="caution">
    <text evidence="2">The sequence shown here is derived from an EMBL/GenBank/DDBJ whole genome shotgun (WGS) entry which is preliminary data.</text>
</comment>
<dbReference type="CDD" id="cd00077">
    <property type="entry name" value="HDc"/>
    <property type="match status" value="1"/>
</dbReference>
<dbReference type="InterPro" id="IPR006674">
    <property type="entry name" value="HD_domain"/>
</dbReference>
<dbReference type="PANTHER" id="PTHR43155:SF2">
    <property type="entry name" value="CYCLIC DI-GMP PHOSPHODIESTERASE PA4108"/>
    <property type="match status" value="1"/>
</dbReference>
<proteinExistence type="predicted"/>
<dbReference type="AlphaFoldDB" id="A0A2M7W252"/>
<reference evidence="3" key="1">
    <citation type="submission" date="2017-09" db="EMBL/GenBank/DDBJ databases">
        <title>Depth-based differentiation of microbial function through sediment-hosted aquifers and enrichment of novel symbionts in the deep terrestrial subsurface.</title>
        <authorList>
            <person name="Probst A.J."/>
            <person name="Ladd B."/>
            <person name="Jarett J.K."/>
            <person name="Geller-Mcgrath D.E."/>
            <person name="Sieber C.M.K."/>
            <person name="Emerson J.B."/>
            <person name="Anantharaman K."/>
            <person name="Thomas B.C."/>
            <person name="Malmstrom R."/>
            <person name="Stieglmeier M."/>
            <person name="Klingl A."/>
            <person name="Woyke T."/>
            <person name="Ryan C.M."/>
            <person name="Banfield J.F."/>
        </authorList>
    </citation>
    <scope>NUCLEOTIDE SEQUENCE [LARGE SCALE GENOMIC DNA]</scope>
</reference>
<evidence type="ECO:0000313" key="2">
    <source>
        <dbReference type="EMBL" id="PJA14370.1"/>
    </source>
</evidence>
<name>A0A2M7W252_9BACT</name>
<evidence type="ECO:0000259" key="1">
    <source>
        <dbReference type="Pfam" id="PF01966"/>
    </source>
</evidence>
<accession>A0A2M7W252</accession>
<dbReference type="InterPro" id="IPR003607">
    <property type="entry name" value="HD/PDEase_dom"/>
</dbReference>
<feature type="domain" description="HD" evidence="1">
    <location>
        <begin position="105"/>
        <end position="177"/>
    </location>
</feature>